<feature type="transmembrane region" description="Helical" evidence="1">
    <location>
        <begin position="75"/>
        <end position="100"/>
    </location>
</feature>
<accession>A0A6J4MDC5</accession>
<reference evidence="2" key="1">
    <citation type="submission" date="2020-02" db="EMBL/GenBank/DDBJ databases">
        <authorList>
            <person name="Meier V. D."/>
        </authorList>
    </citation>
    <scope>NUCLEOTIDE SEQUENCE</scope>
    <source>
        <strain evidence="2">AVDCRST_MAG72</strain>
    </source>
</reference>
<name>A0A6J4MDC5_9ACTN</name>
<dbReference type="EMBL" id="CADCUJ010000078">
    <property type="protein sequence ID" value="CAA9355541.1"/>
    <property type="molecule type" value="Genomic_DNA"/>
</dbReference>
<keyword evidence="1" id="KW-1133">Transmembrane helix</keyword>
<feature type="transmembrane region" description="Helical" evidence="1">
    <location>
        <begin position="217"/>
        <end position="246"/>
    </location>
</feature>
<keyword evidence="1" id="KW-0472">Membrane</keyword>
<feature type="transmembrane region" description="Helical" evidence="1">
    <location>
        <begin position="112"/>
        <end position="131"/>
    </location>
</feature>
<proteinExistence type="predicted"/>
<evidence type="ECO:0000256" key="1">
    <source>
        <dbReference type="SAM" id="Phobius"/>
    </source>
</evidence>
<gene>
    <name evidence="2" type="ORF">AVDCRST_MAG72-1772</name>
</gene>
<keyword evidence="1" id="KW-0812">Transmembrane</keyword>
<sequence length="330" mass="35711">MSGGSSELVAATEKWFLRHGLPYFVESERRIAQRGLRARRVATVAAVAAVVGLAAGGLVGWWLNDKTNATGAALAAALSVLGWYAVTTLRLGAIGSWAILRTTRSIGLLFPLVTRALPLLLLFITFLFINAEVWQVASSLDGGVLWLSVMLFTAVACGFLLVRLPEELDRVDQEMGHDRLVAACSGTPLEPVAGKIAAEHTDLAGHTQVTGFQRANLILVLLVSQLVQVVMLSISVFLFFLVFGAVTMQPSVIESWIGDLPRAVPQLPTLSLELLQVSVFLAAFSGLYFTVYAVTDQTYRDQFFTSLTNELEQAVGVRAVYRSLQPEATS</sequence>
<dbReference type="AlphaFoldDB" id="A0A6J4MDC5"/>
<feature type="transmembrane region" description="Helical" evidence="1">
    <location>
        <begin position="143"/>
        <end position="162"/>
    </location>
</feature>
<organism evidence="2">
    <name type="scientific">uncultured Nocardioidaceae bacterium</name>
    <dbReference type="NCBI Taxonomy" id="253824"/>
    <lineage>
        <taxon>Bacteria</taxon>
        <taxon>Bacillati</taxon>
        <taxon>Actinomycetota</taxon>
        <taxon>Actinomycetes</taxon>
        <taxon>Propionibacteriales</taxon>
        <taxon>Nocardioidaceae</taxon>
        <taxon>environmental samples</taxon>
    </lineage>
</organism>
<evidence type="ECO:0008006" key="3">
    <source>
        <dbReference type="Google" id="ProtNLM"/>
    </source>
</evidence>
<evidence type="ECO:0000313" key="2">
    <source>
        <dbReference type="EMBL" id="CAA9355541.1"/>
    </source>
</evidence>
<feature type="transmembrane region" description="Helical" evidence="1">
    <location>
        <begin position="274"/>
        <end position="294"/>
    </location>
</feature>
<feature type="transmembrane region" description="Helical" evidence="1">
    <location>
        <begin position="41"/>
        <end position="63"/>
    </location>
</feature>
<protein>
    <recommendedName>
        <fullName evidence="3">Integral membrane protein</fullName>
    </recommendedName>
</protein>